<dbReference type="PANTHER" id="PTHR30069">
    <property type="entry name" value="TONB-DEPENDENT OUTER MEMBRANE RECEPTOR"/>
    <property type="match status" value="1"/>
</dbReference>
<evidence type="ECO:0000256" key="6">
    <source>
        <dbReference type="ARBA" id="ARBA00022692"/>
    </source>
</evidence>
<keyword evidence="3 14" id="KW-0813">Transport</keyword>
<evidence type="ECO:0000256" key="12">
    <source>
        <dbReference type="ARBA" id="ARBA00023170"/>
    </source>
</evidence>
<dbReference type="PROSITE" id="PS00430">
    <property type="entry name" value="TONB_DEPENDENT_REC_1"/>
    <property type="match status" value="1"/>
</dbReference>
<keyword evidence="5" id="KW-0410">Iron transport</keyword>
<evidence type="ECO:0000256" key="1">
    <source>
        <dbReference type="ARBA" id="ARBA00004571"/>
    </source>
</evidence>
<evidence type="ECO:0000256" key="15">
    <source>
        <dbReference type="PROSITE-ProRule" id="PRU10143"/>
    </source>
</evidence>
<dbReference type="SUPFAM" id="SSF56935">
    <property type="entry name" value="Porins"/>
    <property type="match status" value="1"/>
</dbReference>
<dbReference type="InterPro" id="IPR036942">
    <property type="entry name" value="Beta-barrel_TonB_sf"/>
</dbReference>
<evidence type="ECO:0000256" key="11">
    <source>
        <dbReference type="ARBA" id="ARBA00023136"/>
    </source>
</evidence>
<feature type="non-terminal residue" evidence="18">
    <location>
        <position position="213"/>
    </location>
</feature>
<dbReference type="Pfam" id="PF07715">
    <property type="entry name" value="Plug"/>
    <property type="match status" value="1"/>
</dbReference>
<keyword evidence="11 14" id="KW-0472">Membrane</keyword>
<dbReference type="AlphaFoldDB" id="A0A621B1B6"/>
<evidence type="ECO:0000256" key="8">
    <source>
        <dbReference type="ARBA" id="ARBA00023004"/>
    </source>
</evidence>
<evidence type="ECO:0000256" key="7">
    <source>
        <dbReference type="ARBA" id="ARBA00022729"/>
    </source>
</evidence>
<keyword evidence="8" id="KW-0408">Iron</keyword>
<dbReference type="InterPro" id="IPR037066">
    <property type="entry name" value="Plug_dom_sf"/>
</dbReference>
<evidence type="ECO:0000256" key="3">
    <source>
        <dbReference type="ARBA" id="ARBA00022448"/>
    </source>
</evidence>
<keyword evidence="6 14" id="KW-0812">Transmembrane</keyword>
<organism evidence="18">
    <name type="scientific">Salmonella enteritidis</name>
    <dbReference type="NCBI Taxonomy" id="149539"/>
    <lineage>
        <taxon>Bacteria</taxon>
        <taxon>Pseudomonadati</taxon>
        <taxon>Pseudomonadota</taxon>
        <taxon>Gammaproteobacteria</taxon>
        <taxon>Enterobacterales</taxon>
        <taxon>Enterobacteriaceae</taxon>
        <taxon>Salmonella</taxon>
    </lineage>
</organism>
<dbReference type="Gene3D" id="2.40.170.20">
    <property type="entry name" value="TonB-dependent receptor, beta-barrel domain"/>
    <property type="match status" value="1"/>
</dbReference>
<evidence type="ECO:0000259" key="17">
    <source>
        <dbReference type="Pfam" id="PF07715"/>
    </source>
</evidence>
<comment type="similarity">
    <text evidence="2 14">Belongs to the TonB-dependent receptor family.</text>
</comment>
<dbReference type="PANTHER" id="PTHR30069:SF53">
    <property type="entry name" value="COLICIN I RECEPTOR-RELATED"/>
    <property type="match status" value="1"/>
</dbReference>
<feature type="short sequence motif" description="TonB box" evidence="15">
    <location>
        <begin position="32"/>
        <end position="38"/>
    </location>
</feature>
<keyword evidence="10 15" id="KW-0798">TonB box</keyword>
<protein>
    <submittedName>
        <fullName evidence="18">TonB-dependent receptor plug domain-containing protein</fullName>
    </submittedName>
</protein>
<dbReference type="InterPro" id="IPR039426">
    <property type="entry name" value="TonB-dep_rcpt-like"/>
</dbReference>
<evidence type="ECO:0000256" key="13">
    <source>
        <dbReference type="ARBA" id="ARBA00023237"/>
    </source>
</evidence>
<evidence type="ECO:0000256" key="2">
    <source>
        <dbReference type="ARBA" id="ARBA00009810"/>
    </source>
</evidence>
<keyword evidence="4 14" id="KW-1134">Transmembrane beta strand</keyword>
<feature type="chain" id="PRO_5026064159" evidence="16">
    <location>
        <begin position="26"/>
        <end position="213"/>
    </location>
</feature>
<comment type="subcellular location">
    <subcellularLocation>
        <location evidence="1 14">Cell outer membrane</location>
        <topology evidence="1 14">Multi-pass membrane protein</topology>
    </subcellularLocation>
</comment>
<feature type="domain" description="TonB-dependent receptor plug" evidence="17">
    <location>
        <begin position="44"/>
        <end position="152"/>
    </location>
</feature>
<dbReference type="GO" id="GO:0044718">
    <property type="term" value="P:siderophore transmembrane transport"/>
    <property type="evidence" value="ECO:0007669"/>
    <property type="project" value="TreeGrafter"/>
</dbReference>
<keyword evidence="9" id="KW-0406">Ion transport</keyword>
<dbReference type="EMBL" id="AALDKS010000046">
    <property type="protein sequence ID" value="ECY4846076.1"/>
    <property type="molecule type" value="Genomic_DNA"/>
</dbReference>
<evidence type="ECO:0000256" key="14">
    <source>
        <dbReference type="PROSITE-ProRule" id="PRU01360"/>
    </source>
</evidence>
<accession>A0A621B1B6</accession>
<evidence type="ECO:0000256" key="16">
    <source>
        <dbReference type="SAM" id="SignalP"/>
    </source>
</evidence>
<proteinExistence type="inferred from homology"/>
<dbReference type="InterPro" id="IPR010916">
    <property type="entry name" value="TonB_box_CS"/>
</dbReference>
<gene>
    <name evidence="18" type="ORF">AVB14_12620</name>
</gene>
<keyword evidence="7 16" id="KW-0732">Signal</keyword>
<reference evidence="18" key="1">
    <citation type="submission" date="2018-07" db="EMBL/GenBank/DDBJ databases">
        <authorList>
            <person name="Ashton P.M."/>
            <person name="Dallman T."/>
            <person name="Nair S."/>
            <person name="De Pinna E."/>
            <person name="Peters T."/>
            <person name="Grant K."/>
        </authorList>
    </citation>
    <scope>NUCLEOTIDE SEQUENCE</scope>
    <source>
        <strain evidence="18">18523</strain>
    </source>
</reference>
<dbReference type="GO" id="GO:0015344">
    <property type="term" value="F:siderophore uptake transmembrane transporter activity"/>
    <property type="evidence" value="ECO:0007669"/>
    <property type="project" value="TreeGrafter"/>
</dbReference>
<evidence type="ECO:0000256" key="4">
    <source>
        <dbReference type="ARBA" id="ARBA00022452"/>
    </source>
</evidence>
<dbReference type="InterPro" id="IPR012910">
    <property type="entry name" value="Plug_dom"/>
</dbReference>
<evidence type="ECO:0000256" key="9">
    <source>
        <dbReference type="ARBA" id="ARBA00023065"/>
    </source>
</evidence>
<keyword evidence="12 18" id="KW-0675">Receptor</keyword>
<dbReference type="FunFam" id="2.170.130.10:FF:000004">
    <property type="entry name" value="Colicin I TonB-dependent receptor"/>
    <property type="match status" value="1"/>
</dbReference>
<comment type="caution">
    <text evidence="18">The sequence shown here is derived from an EMBL/GenBank/DDBJ whole genome shotgun (WGS) entry which is preliminary data.</text>
</comment>
<feature type="signal peptide" evidence="16">
    <location>
        <begin position="1"/>
        <end position="25"/>
    </location>
</feature>
<keyword evidence="13 14" id="KW-0998">Cell outer membrane</keyword>
<dbReference type="PROSITE" id="PS52016">
    <property type="entry name" value="TONB_DEPENDENT_REC_3"/>
    <property type="match status" value="1"/>
</dbReference>
<evidence type="ECO:0000313" key="18">
    <source>
        <dbReference type="EMBL" id="ECY4846076.1"/>
    </source>
</evidence>
<dbReference type="Gene3D" id="2.170.130.10">
    <property type="entry name" value="TonB-dependent receptor, plug domain"/>
    <property type="match status" value="1"/>
</dbReference>
<evidence type="ECO:0000256" key="10">
    <source>
        <dbReference type="ARBA" id="ARBA00023077"/>
    </source>
</evidence>
<name>A0A621B1B6_SALEN</name>
<dbReference type="GO" id="GO:0009279">
    <property type="term" value="C:cell outer membrane"/>
    <property type="evidence" value="ECO:0007669"/>
    <property type="project" value="UniProtKB-SubCell"/>
</dbReference>
<evidence type="ECO:0000256" key="5">
    <source>
        <dbReference type="ARBA" id="ARBA00022496"/>
    </source>
</evidence>
<sequence>MFRFNPFVRVGLCMSAVTLAWPVAAATDDGETMVVTASAIEQNLKDAPASISVITQQDLQRRPVQNLKDVLKEVPGVQLTNEGDNRKGVSIRGLDSSYTLILIDGKRVNSRNAVFRHNDFDLNWIPVDAIERIEVVRGPMSSLYGSDALGGVVNIITKKIGQKWHGSVTVDSTIQEHRDRGDTYNGQFFTSGPLIDGVLGMKAYGSLAKREKD</sequence>